<evidence type="ECO:0000256" key="1">
    <source>
        <dbReference type="SAM" id="MobiDB-lite"/>
    </source>
</evidence>
<accession>A2YW26</accession>
<dbReference type="OMA" id="MQHENEL"/>
<feature type="region of interest" description="Disordered" evidence="1">
    <location>
        <begin position="237"/>
        <end position="293"/>
    </location>
</feature>
<proteinExistence type="predicted"/>
<dbReference type="PANTHER" id="PTHR47481">
    <property type="match status" value="1"/>
</dbReference>
<dbReference type="HOGENOM" id="CLU_045782_0_0_1"/>
<evidence type="ECO:0008006" key="4">
    <source>
        <dbReference type="Google" id="ProtNLM"/>
    </source>
</evidence>
<gene>
    <name evidence="2" type="ORF">OsI_29534</name>
</gene>
<dbReference type="STRING" id="39946.A2YW26"/>
<sequence>MASSSVSSDDVNPFTAGSVAISAATAQLIHIKSHVPVILDLGDSTFGTWRTFFTIAFRKFGLLDHIDGTTDAHLKLDDAEWMQIDTCIVSWLYATLSPDLLSAVIQLDDDAYTAWNAISSQFLDNVVQRTVQARQAFHALHQADMTITEYCGKIKVLADTLRDVGSPLTNQDLVVNLLSGLNNKFAHCVSTISAAWPPMTFLQARSFLLQEEVWIANRAQKAATTALLAASRSAGASSNAPAVGSSMPASAPPATGATGSNGGTGGNGRPRKRKKQAGRADGTSGNSGAPMAS</sequence>
<dbReference type="AlphaFoldDB" id="A2YW26"/>
<organism evidence="2 3">
    <name type="scientific">Oryza sativa subsp. indica</name>
    <name type="common">Rice</name>
    <dbReference type="NCBI Taxonomy" id="39946"/>
    <lineage>
        <taxon>Eukaryota</taxon>
        <taxon>Viridiplantae</taxon>
        <taxon>Streptophyta</taxon>
        <taxon>Embryophyta</taxon>
        <taxon>Tracheophyta</taxon>
        <taxon>Spermatophyta</taxon>
        <taxon>Magnoliopsida</taxon>
        <taxon>Liliopsida</taxon>
        <taxon>Poales</taxon>
        <taxon>Poaceae</taxon>
        <taxon>BOP clade</taxon>
        <taxon>Oryzoideae</taxon>
        <taxon>Oryzeae</taxon>
        <taxon>Oryzinae</taxon>
        <taxon>Oryza</taxon>
        <taxon>Oryza sativa</taxon>
    </lineage>
</organism>
<dbReference type="Proteomes" id="UP000007015">
    <property type="component" value="Chromosome 8"/>
</dbReference>
<name>A2YW26_ORYSI</name>
<feature type="compositionally biased region" description="Low complexity" evidence="1">
    <location>
        <begin position="237"/>
        <end position="258"/>
    </location>
</feature>
<dbReference type="PANTHER" id="PTHR47481:SF41">
    <property type="entry name" value="COPIA-LIKE POLYPROTEIN_RETROTRANSPOSON"/>
    <property type="match status" value="1"/>
</dbReference>
<evidence type="ECO:0000313" key="2">
    <source>
        <dbReference type="EMBL" id="EAZ07287.1"/>
    </source>
</evidence>
<dbReference type="Pfam" id="PF14223">
    <property type="entry name" value="Retrotran_gag_2"/>
    <property type="match status" value="1"/>
</dbReference>
<dbReference type="EMBL" id="CM000133">
    <property type="protein sequence ID" value="EAZ07287.1"/>
    <property type="molecule type" value="Genomic_DNA"/>
</dbReference>
<protein>
    <recommendedName>
        <fullName evidence="4">Retrotransposon gag domain-containing protein</fullName>
    </recommendedName>
</protein>
<keyword evidence="3" id="KW-1185">Reference proteome</keyword>
<reference evidence="2 3" key="1">
    <citation type="journal article" date="2005" name="PLoS Biol.">
        <title>The genomes of Oryza sativa: a history of duplications.</title>
        <authorList>
            <person name="Yu J."/>
            <person name="Wang J."/>
            <person name="Lin W."/>
            <person name="Li S."/>
            <person name="Li H."/>
            <person name="Zhou J."/>
            <person name="Ni P."/>
            <person name="Dong W."/>
            <person name="Hu S."/>
            <person name="Zeng C."/>
            <person name="Zhang J."/>
            <person name="Zhang Y."/>
            <person name="Li R."/>
            <person name="Xu Z."/>
            <person name="Li S."/>
            <person name="Li X."/>
            <person name="Zheng H."/>
            <person name="Cong L."/>
            <person name="Lin L."/>
            <person name="Yin J."/>
            <person name="Geng J."/>
            <person name="Li G."/>
            <person name="Shi J."/>
            <person name="Liu J."/>
            <person name="Lv H."/>
            <person name="Li J."/>
            <person name="Wang J."/>
            <person name="Deng Y."/>
            <person name="Ran L."/>
            <person name="Shi X."/>
            <person name="Wang X."/>
            <person name="Wu Q."/>
            <person name="Li C."/>
            <person name="Ren X."/>
            <person name="Wang J."/>
            <person name="Wang X."/>
            <person name="Li D."/>
            <person name="Liu D."/>
            <person name="Zhang X."/>
            <person name="Ji Z."/>
            <person name="Zhao W."/>
            <person name="Sun Y."/>
            <person name="Zhang Z."/>
            <person name="Bao J."/>
            <person name="Han Y."/>
            <person name="Dong L."/>
            <person name="Ji J."/>
            <person name="Chen P."/>
            <person name="Wu S."/>
            <person name="Liu J."/>
            <person name="Xiao Y."/>
            <person name="Bu D."/>
            <person name="Tan J."/>
            <person name="Yang L."/>
            <person name="Ye C."/>
            <person name="Zhang J."/>
            <person name="Xu J."/>
            <person name="Zhou Y."/>
            <person name="Yu Y."/>
            <person name="Zhang B."/>
            <person name="Zhuang S."/>
            <person name="Wei H."/>
            <person name="Liu B."/>
            <person name="Lei M."/>
            <person name="Yu H."/>
            <person name="Li Y."/>
            <person name="Xu H."/>
            <person name="Wei S."/>
            <person name="He X."/>
            <person name="Fang L."/>
            <person name="Zhang Z."/>
            <person name="Zhang Y."/>
            <person name="Huang X."/>
            <person name="Su Z."/>
            <person name="Tong W."/>
            <person name="Li J."/>
            <person name="Tong Z."/>
            <person name="Li S."/>
            <person name="Ye J."/>
            <person name="Wang L."/>
            <person name="Fang L."/>
            <person name="Lei T."/>
            <person name="Chen C."/>
            <person name="Chen H."/>
            <person name="Xu Z."/>
            <person name="Li H."/>
            <person name="Huang H."/>
            <person name="Zhang F."/>
            <person name="Xu H."/>
            <person name="Li N."/>
            <person name="Zhao C."/>
            <person name="Li S."/>
            <person name="Dong L."/>
            <person name="Huang Y."/>
            <person name="Li L."/>
            <person name="Xi Y."/>
            <person name="Qi Q."/>
            <person name="Li W."/>
            <person name="Zhang B."/>
            <person name="Hu W."/>
            <person name="Zhang Y."/>
            <person name="Tian X."/>
            <person name="Jiao Y."/>
            <person name="Liang X."/>
            <person name="Jin J."/>
            <person name="Gao L."/>
            <person name="Zheng W."/>
            <person name="Hao B."/>
            <person name="Liu S."/>
            <person name="Wang W."/>
            <person name="Yuan L."/>
            <person name="Cao M."/>
            <person name="McDermott J."/>
            <person name="Samudrala R."/>
            <person name="Wang J."/>
            <person name="Wong G.K."/>
            <person name="Yang H."/>
        </authorList>
    </citation>
    <scope>NUCLEOTIDE SEQUENCE [LARGE SCALE GENOMIC DNA]</scope>
    <source>
        <strain evidence="3">cv. 93-11</strain>
    </source>
</reference>
<feature type="compositionally biased region" description="Gly residues" evidence="1">
    <location>
        <begin position="259"/>
        <end position="268"/>
    </location>
</feature>
<evidence type="ECO:0000313" key="3">
    <source>
        <dbReference type="Proteomes" id="UP000007015"/>
    </source>
</evidence>
<dbReference type="Gramene" id="BGIOSGA026843-TA">
    <property type="protein sequence ID" value="BGIOSGA026843-PA"/>
    <property type="gene ID" value="BGIOSGA026843"/>
</dbReference>